<reference evidence="2" key="1">
    <citation type="submission" date="2014-09" db="EMBL/GenBank/DDBJ databases">
        <authorList>
            <person name="Magalhaes I.L.F."/>
            <person name="Oliveira U."/>
            <person name="Santos F.R."/>
            <person name="Vidigal T.H.D.A."/>
            <person name="Brescovit A.D."/>
            <person name="Santos A.J."/>
        </authorList>
    </citation>
    <scope>NUCLEOTIDE SEQUENCE</scope>
    <source>
        <tissue evidence="2">Shoot tissue taken approximately 20 cm above the soil surface</tissue>
    </source>
</reference>
<dbReference type="AlphaFoldDB" id="A0A0A9B712"/>
<organism evidence="2">
    <name type="scientific">Arundo donax</name>
    <name type="common">Giant reed</name>
    <name type="synonym">Donax arundinaceus</name>
    <dbReference type="NCBI Taxonomy" id="35708"/>
    <lineage>
        <taxon>Eukaryota</taxon>
        <taxon>Viridiplantae</taxon>
        <taxon>Streptophyta</taxon>
        <taxon>Embryophyta</taxon>
        <taxon>Tracheophyta</taxon>
        <taxon>Spermatophyta</taxon>
        <taxon>Magnoliopsida</taxon>
        <taxon>Liliopsida</taxon>
        <taxon>Poales</taxon>
        <taxon>Poaceae</taxon>
        <taxon>PACMAD clade</taxon>
        <taxon>Arundinoideae</taxon>
        <taxon>Arundineae</taxon>
        <taxon>Arundo</taxon>
    </lineage>
</organism>
<proteinExistence type="predicted"/>
<accession>A0A0A9B712</accession>
<evidence type="ECO:0000256" key="1">
    <source>
        <dbReference type="SAM" id="MobiDB-lite"/>
    </source>
</evidence>
<dbReference type="EMBL" id="GBRH01238091">
    <property type="protein sequence ID" value="JAD59804.1"/>
    <property type="molecule type" value="Transcribed_RNA"/>
</dbReference>
<feature type="region of interest" description="Disordered" evidence="1">
    <location>
        <begin position="1"/>
        <end position="23"/>
    </location>
</feature>
<name>A0A0A9B712_ARUDO</name>
<evidence type="ECO:0000313" key="2">
    <source>
        <dbReference type="EMBL" id="JAD59804.1"/>
    </source>
</evidence>
<protein>
    <submittedName>
        <fullName evidence="2">Uncharacterized protein</fullName>
    </submittedName>
</protein>
<reference evidence="2" key="2">
    <citation type="journal article" date="2015" name="Data Brief">
        <title>Shoot transcriptome of the giant reed, Arundo donax.</title>
        <authorList>
            <person name="Barrero R.A."/>
            <person name="Guerrero F.D."/>
            <person name="Moolhuijzen P."/>
            <person name="Goolsby J.A."/>
            <person name="Tidwell J."/>
            <person name="Bellgard S.E."/>
            <person name="Bellgard M.I."/>
        </authorList>
    </citation>
    <scope>NUCLEOTIDE SEQUENCE</scope>
    <source>
        <tissue evidence="2">Shoot tissue taken approximately 20 cm above the soil surface</tissue>
    </source>
</reference>
<sequence>MCNIQPRHVQPHTSMIKRKTDNK</sequence>